<keyword evidence="9 13" id="KW-0798">TonB box</keyword>
<dbReference type="Pfam" id="PF07715">
    <property type="entry name" value="Plug"/>
    <property type="match status" value="1"/>
</dbReference>
<protein>
    <submittedName>
        <fullName evidence="16">TonB-dependent receptor</fullName>
    </submittedName>
</protein>
<dbReference type="InterPro" id="IPR000531">
    <property type="entry name" value="Beta-barrel_TonB"/>
</dbReference>
<evidence type="ECO:0000256" key="2">
    <source>
        <dbReference type="ARBA" id="ARBA00022448"/>
    </source>
</evidence>
<feature type="domain" description="TonB-dependent receptor plug" evidence="15">
    <location>
        <begin position="16"/>
        <end position="127"/>
    </location>
</feature>
<evidence type="ECO:0000256" key="9">
    <source>
        <dbReference type="ARBA" id="ARBA00023077"/>
    </source>
</evidence>
<evidence type="ECO:0000256" key="6">
    <source>
        <dbReference type="ARBA" id="ARBA00022729"/>
    </source>
</evidence>
<dbReference type="CDD" id="cd01347">
    <property type="entry name" value="ligand_gated_channel"/>
    <property type="match status" value="1"/>
</dbReference>
<dbReference type="GO" id="GO:0009279">
    <property type="term" value="C:cell outer membrane"/>
    <property type="evidence" value="ECO:0007669"/>
    <property type="project" value="UniProtKB-SubCell"/>
</dbReference>
<dbReference type="GO" id="GO:0015344">
    <property type="term" value="F:siderophore uptake transmembrane transporter activity"/>
    <property type="evidence" value="ECO:0007669"/>
    <property type="project" value="TreeGrafter"/>
</dbReference>
<dbReference type="PANTHER" id="PTHR32552">
    <property type="entry name" value="FERRICHROME IRON RECEPTOR-RELATED"/>
    <property type="match status" value="1"/>
</dbReference>
<evidence type="ECO:0000256" key="10">
    <source>
        <dbReference type="ARBA" id="ARBA00023136"/>
    </source>
</evidence>
<keyword evidence="7" id="KW-0408">Iron</keyword>
<evidence type="ECO:0000313" key="17">
    <source>
        <dbReference type="Proteomes" id="UP000653472"/>
    </source>
</evidence>
<keyword evidence="11 12" id="KW-0998">Cell outer membrane</keyword>
<keyword evidence="3 12" id="KW-1134">Transmembrane beta strand</keyword>
<dbReference type="SUPFAM" id="SSF56935">
    <property type="entry name" value="Porins"/>
    <property type="match status" value="1"/>
</dbReference>
<dbReference type="EMBL" id="JAAVXB010000017">
    <property type="protein sequence ID" value="NKF24639.1"/>
    <property type="molecule type" value="Genomic_DNA"/>
</dbReference>
<dbReference type="Pfam" id="PF00593">
    <property type="entry name" value="TonB_dep_Rec_b-barrel"/>
    <property type="match status" value="1"/>
</dbReference>
<dbReference type="AlphaFoldDB" id="A0A970BAN4"/>
<evidence type="ECO:0000256" key="3">
    <source>
        <dbReference type="ARBA" id="ARBA00022452"/>
    </source>
</evidence>
<dbReference type="Proteomes" id="UP000653472">
    <property type="component" value="Unassembled WGS sequence"/>
</dbReference>
<keyword evidence="16" id="KW-0675">Receptor</keyword>
<comment type="subcellular location">
    <subcellularLocation>
        <location evidence="1 12">Cell outer membrane</location>
        <topology evidence="1 12">Multi-pass membrane protein</topology>
    </subcellularLocation>
</comment>
<dbReference type="PROSITE" id="PS52016">
    <property type="entry name" value="TONB_DEPENDENT_REC_3"/>
    <property type="match status" value="1"/>
</dbReference>
<evidence type="ECO:0000256" key="5">
    <source>
        <dbReference type="ARBA" id="ARBA00022692"/>
    </source>
</evidence>
<proteinExistence type="inferred from homology"/>
<keyword evidence="2 12" id="KW-0813">Transport</keyword>
<keyword evidence="4" id="KW-0410">Iron transport</keyword>
<evidence type="ECO:0000259" key="15">
    <source>
        <dbReference type="Pfam" id="PF07715"/>
    </source>
</evidence>
<evidence type="ECO:0000259" key="14">
    <source>
        <dbReference type="Pfam" id="PF00593"/>
    </source>
</evidence>
<keyword evidence="5 12" id="KW-0812">Transmembrane</keyword>
<evidence type="ECO:0000256" key="11">
    <source>
        <dbReference type="ARBA" id="ARBA00023237"/>
    </source>
</evidence>
<evidence type="ECO:0000256" key="13">
    <source>
        <dbReference type="RuleBase" id="RU003357"/>
    </source>
</evidence>
<reference evidence="16" key="1">
    <citation type="submission" date="2020-03" db="EMBL/GenBank/DDBJ databases">
        <title>Solimonas marina sp. nov., isolated from deep seawater of the Pacific Ocean.</title>
        <authorList>
            <person name="Liu X."/>
            <person name="Lai Q."/>
            <person name="Sun F."/>
            <person name="Gai Y."/>
            <person name="Li G."/>
            <person name="Shao Z."/>
        </authorList>
    </citation>
    <scope>NUCLEOTIDE SEQUENCE</scope>
    <source>
        <strain evidence="16">C16B3</strain>
    </source>
</reference>
<organism evidence="16 17">
    <name type="scientific">Solimonas marina</name>
    <dbReference type="NCBI Taxonomy" id="2714601"/>
    <lineage>
        <taxon>Bacteria</taxon>
        <taxon>Pseudomonadati</taxon>
        <taxon>Pseudomonadota</taxon>
        <taxon>Gammaproteobacteria</taxon>
        <taxon>Nevskiales</taxon>
        <taxon>Nevskiaceae</taxon>
        <taxon>Solimonas</taxon>
    </lineage>
</organism>
<evidence type="ECO:0000256" key="12">
    <source>
        <dbReference type="PROSITE-ProRule" id="PRU01360"/>
    </source>
</evidence>
<comment type="similarity">
    <text evidence="12 13">Belongs to the TonB-dependent receptor family.</text>
</comment>
<evidence type="ECO:0000256" key="8">
    <source>
        <dbReference type="ARBA" id="ARBA00023065"/>
    </source>
</evidence>
<dbReference type="InterPro" id="IPR012910">
    <property type="entry name" value="Plug_dom"/>
</dbReference>
<sequence length="687" mass="74958">MLDTVTVTATRLPQPVFDVPASVDVIDGAKFHDDTLAVNLSEGLNAVAGLMARDRQNYAQDTQLSIRGFGTRSSFGIRGVRLYVDGIPASQPDGQGQISHFNLASAGRVEVLRGPFSALYGNSSGGVVQLFTADGTPEPVIYGGFAGGRYDTYRENIGTSGTYGIADYNFAYSNFETEGFRDHSAAERRSFNGKVNLHLSGDDRLTVVLNRFDSPQAQDPLGLTRAQFDQDPSQATSVATQYNTRKRVRQTQGGLVYEHRFSEAQSVQLTGYLGQRDVLQFLSIPPSAQAAATASGGVVDLGTDFGGSEARWSYRGGTADRPWSIVAGLAWDDLRQHRQGFENFVENDDGSNTLGVRGDQRRNEIDSVWSFDQFVQGSWRFAERWEAQAGVRHSRIAFKSNDHYVTDSNPDDSGSTDFEATTPVAGLMFRASDWAHVYASYGRGFETPTFSELSYRPDGGAGLNFDLNPARSNNSELGLKLRFGARTTANVALFDTETQHELIVLSNSGGRSTYGNAGHTRRQGAEAQLSTRLTSRWKLDLAYTLLNARVRRDYQACSGTPCTSLNTTVTAGTRIAGIPESNLYAQLGWGGESGWHANANMRYLSRVAVNDTNSEAAPSYTVFGLDGGYVFDLPKLRVRTFVNLDNLFDRDYVGSVIVNDGNGRYYEPGPGFSVLAGFGIEWKPQGA</sequence>
<feature type="domain" description="TonB-dependent receptor-like beta-barrel" evidence="14">
    <location>
        <begin position="198"/>
        <end position="647"/>
    </location>
</feature>
<keyword evidence="17" id="KW-1185">Reference proteome</keyword>
<evidence type="ECO:0000256" key="4">
    <source>
        <dbReference type="ARBA" id="ARBA00022496"/>
    </source>
</evidence>
<evidence type="ECO:0000313" key="16">
    <source>
        <dbReference type="EMBL" id="NKF24639.1"/>
    </source>
</evidence>
<dbReference type="InterPro" id="IPR037066">
    <property type="entry name" value="Plug_dom_sf"/>
</dbReference>
<dbReference type="PANTHER" id="PTHR32552:SF68">
    <property type="entry name" value="FERRICHROME OUTER MEMBRANE TRANSPORTER_PHAGE RECEPTOR"/>
    <property type="match status" value="1"/>
</dbReference>
<gene>
    <name evidence="16" type="ORF">G7Y82_20210</name>
</gene>
<keyword evidence="6" id="KW-0732">Signal</keyword>
<keyword evidence="10 12" id="KW-0472">Membrane</keyword>
<name>A0A970BAN4_9GAMM</name>
<dbReference type="Gene3D" id="2.170.130.10">
    <property type="entry name" value="TonB-dependent receptor, plug domain"/>
    <property type="match status" value="1"/>
</dbReference>
<comment type="caution">
    <text evidence="16">The sequence shown here is derived from an EMBL/GenBank/DDBJ whole genome shotgun (WGS) entry which is preliminary data.</text>
</comment>
<keyword evidence="8" id="KW-0406">Ion transport</keyword>
<dbReference type="InterPro" id="IPR039426">
    <property type="entry name" value="TonB-dep_rcpt-like"/>
</dbReference>
<dbReference type="InterPro" id="IPR036942">
    <property type="entry name" value="Beta-barrel_TonB_sf"/>
</dbReference>
<evidence type="ECO:0000256" key="1">
    <source>
        <dbReference type="ARBA" id="ARBA00004571"/>
    </source>
</evidence>
<accession>A0A970BAN4</accession>
<dbReference type="Gene3D" id="2.40.170.20">
    <property type="entry name" value="TonB-dependent receptor, beta-barrel domain"/>
    <property type="match status" value="1"/>
</dbReference>
<evidence type="ECO:0000256" key="7">
    <source>
        <dbReference type="ARBA" id="ARBA00023004"/>
    </source>
</evidence>